<evidence type="ECO:0000259" key="15">
    <source>
        <dbReference type="Pfam" id="PF00745"/>
    </source>
</evidence>
<evidence type="ECO:0000313" key="19">
    <source>
        <dbReference type="Proteomes" id="UP000189670"/>
    </source>
</evidence>
<feature type="binding site" evidence="9 12">
    <location>
        <begin position="193"/>
        <end position="198"/>
    </location>
    <ligand>
        <name>NADP(+)</name>
        <dbReference type="ChEBI" id="CHEBI:58349"/>
    </ligand>
</feature>
<dbReference type="InterPro" id="IPR015896">
    <property type="entry name" value="4pyrrol_synth_GluRdtase_dimer"/>
</dbReference>
<dbReference type="PANTHER" id="PTHR43013">
    <property type="entry name" value="GLUTAMYL-TRNA REDUCTASE"/>
    <property type="match status" value="1"/>
</dbReference>
<proteinExistence type="inferred from homology"/>
<dbReference type="GO" id="GO:0050661">
    <property type="term" value="F:NADP binding"/>
    <property type="evidence" value="ECO:0007669"/>
    <property type="project" value="InterPro"/>
</dbReference>
<dbReference type="NCBIfam" id="TIGR01035">
    <property type="entry name" value="hemA"/>
    <property type="match status" value="1"/>
</dbReference>
<organism evidence="18 19">
    <name type="scientific">Candidatus Magnetoglobus multicellularis str. Araruama</name>
    <dbReference type="NCBI Taxonomy" id="890399"/>
    <lineage>
        <taxon>Bacteria</taxon>
        <taxon>Pseudomonadati</taxon>
        <taxon>Thermodesulfobacteriota</taxon>
        <taxon>Desulfobacteria</taxon>
        <taxon>Desulfobacterales</taxon>
        <taxon>Desulfobacteraceae</taxon>
        <taxon>Candidatus Magnetoglobus</taxon>
    </lineage>
</organism>
<evidence type="ECO:0000256" key="6">
    <source>
        <dbReference type="ARBA" id="ARBA00023244"/>
    </source>
</evidence>
<gene>
    <name evidence="9" type="primary">hemA</name>
    <name evidence="18" type="ORF">OMM_07593</name>
</gene>
<evidence type="ECO:0000256" key="4">
    <source>
        <dbReference type="ARBA" id="ARBA00022857"/>
    </source>
</evidence>
<evidence type="ECO:0000259" key="16">
    <source>
        <dbReference type="Pfam" id="PF01488"/>
    </source>
</evidence>
<dbReference type="Pfam" id="PF05201">
    <property type="entry name" value="GlutR_N"/>
    <property type="match status" value="1"/>
</dbReference>
<comment type="catalytic activity">
    <reaction evidence="7 9 14">
        <text>(S)-4-amino-5-oxopentanoate + tRNA(Glu) + NADP(+) = L-glutamyl-tRNA(Glu) + NADPH + H(+)</text>
        <dbReference type="Rhea" id="RHEA:12344"/>
        <dbReference type="Rhea" id="RHEA-COMP:9663"/>
        <dbReference type="Rhea" id="RHEA-COMP:9680"/>
        <dbReference type="ChEBI" id="CHEBI:15378"/>
        <dbReference type="ChEBI" id="CHEBI:57501"/>
        <dbReference type="ChEBI" id="CHEBI:57783"/>
        <dbReference type="ChEBI" id="CHEBI:58349"/>
        <dbReference type="ChEBI" id="CHEBI:78442"/>
        <dbReference type="ChEBI" id="CHEBI:78520"/>
        <dbReference type="EC" id="1.2.1.70"/>
    </reaction>
</comment>
<dbReference type="SUPFAM" id="SSF69742">
    <property type="entry name" value="Glutamyl tRNA-reductase catalytic, N-terminal domain"/>
    <property type="match status" value="1"/>
</dbReference>
<evidence type="ECO:0000256" key="13">
    <source>
        <dbReference type="PIRSR" id="PIRSR000445-4"/>
    </source>
</evidence>
<dbReference type="UniPathway" id="UPA00251">
    <property type="reaction ID" value="UER00316"/>
</dbReference>
<evidence type="ECO:0000256" key="1">
    <source>
        <dbReference type="ARBA" id="ARBA00005059"/>
    </source>
</evidence>
<evidence type="ECO:0000256" key="11">
    <source>
        <dbReference type="PIRSR" id="PIRSR000445-2"/>
    </source>
</evidence>
<dbReference type="FunFam" id="3.40.50.720:FF:000031">
    <property type="entry name" value="Glutamyl-tRNA reductase"/>
    <property type="match status" value="1"/>
</dbReference>
<dbReference type="GO" id="GO:0019353">
    <property type="term" value="P:protoporphyrinogen IX biosynthetic process from glutamate"/>
    <property type="evidence" value="ECO:0007669"/>
    <property type="project" value="TreeGrafter"/>
</dbReference>
<comment type="similarity">
    <text evidence="2 9 14">Belongs to the glutamyl-tRNA reductase family.</text>
</comment>
<evidence type="ECO:0000256" key="10">
    <source>
        <dbReference type="PIRSR" id="PIRSR000445-1"/>
    </source>
</evidence>
<feature type="binding site" evidence="9 11">
    <location>
        <begin position="118"/>
        <end position="120"/>
    </location>
    <ligand>
        <name>substrate</name>
    </ligand>
</feature>
<dbReference type="Gene3D" id="3.40.50.720">
    <property type="entry name" value="NAD(P)-binding Rossmann-like Domain"/>
    <property type="match status" value="1"/>
</dbReference>
<protein>
    <recommendedName>
        <fullName evidence="8 9">Glutamyl-tRNA reductase</fullName>
        <shortName evidence="9">GluTR</shortName>
        <ecNumber evidence="3 9">1.2.1.70</ecNumber>
    </recommendedName>
</protein>
<feature type="domain" description="Glutamyl-tRNA reductase N-terminal" evidence="17">
    <location>
        <begin position="7"/>
        <end position="160"/>
    </location>
</feature>
<feature type="binding site" evidence="9 11">
    <location>
        <begin position="49"/>
        <end position="52"/>
    </location>
    <ligand>
        <name>substrate</name>
    </ligand>
</feature>
<dbReference type="Pfam" id="PF01488">
    <property type="entry name" value="Shikimate_DH"/>
    <property type="match status" value="1"/>
</dbReference>
<keyword evidence="5 9" id="KW-0560">Oxidoreductase</keyword>
<dbReference type="GO" id="GO:0008883">
    <property type="term" value="F:glutamyl-tRNA reductase activity"/>
    <property type="evidence" value="ECO:0007669"/>
    <property type="project" value="UniProtKB-UniRule"/>
</dbReference>
<sequence>MQIILMGLNHKTASIDIRERLAFTKEDIRQAMDELMQVPFFSELCIISTCNRVEIIVVSNLSENQSHQITNEWLSYLSRHRKIDTDEIRPLFYIKHHLDAVRHLFRVASSLDSMIIGEPQILGQIKESYRHSVLKKSAGVLINRLLHRTFSVAKRVRSETGIGDHAVSISYAAIELGRKIFGSLHNKPVMLIGAGEMAELAVEHLVRQNAGPVYLVNRTFERGLQLAKRFNGEAIRFDELLEQLIHVDIVISSTGASECILNKFQMKKVMKRRKQRSIFFIDIAVPRDIDPDINQLENAYLYDIDDLQGVIDVNLNQRKREALRAERIIDEAVIRFEEWLNNLDVVPTIKALRNKIDEITRFEIDKTCQMLQTKNTCQLHSSLERMANAITNKILHDPIQFLKGEGFHKDRAVYLDFTQKLFRLD</sequence>
<evidence type="ECO:0000256" key="3">
    <source>
        <dbReference type="ARBA" id="ARBA00012970"/>
    </source>
</evidence>
<evidence type="ECO:0000256" key="14">
    <source>
        <dbReference type="RuleBase" id="RU000584"/>
    </source>
</evidence>
<comment type="domain">
    <text evidence="9">Possesses an unusual extended V-shaped dimeric structure with each monomer consisting of three distinct domains arranged along a curved 'spinal' alpha-helix. The N-terminal catalytic domain specifically recognizes the glutamate moiety of the substrate. The second domain is the NADPH-binding domain, and the third C-terminal domain is responsible for dimerization.</text>
</comment>
<evidence type="ECO:0000259" key="17">
    <source>
        <dbReference type="Pfam" id="PF05201"/>
    </source>
</evidence>
<evidence type="ECO:0000313" key="18">
    <source>
        <dbReference type="EMBL" id="ETR72295.1"/>
    </source>
</evidence>
<reference evidence="19" key="1">
    <citation type="submission" date="2012-11" db="EMBL/GenBank/DDBJ databases">
        <authorList>
            <person name="Lucero-Rivera Y.E."/>
            <person name="Tovar-Ramirez D."/>
        </authorList>
    </citation>
    <scope>NUCLEOTIDE SEQUENCE [LARGE SCALE GENOMIC DNA]</scope>
    <source>
        <strain evidence="19">Araruama</strain>
    </source>
</reference>
<evidence type="ECO:0000256" key="7">
    <source>
        <dbReference type="ARBA" id="ARBA00047464"/>
    </source>
</evidence>
<dbReference type="AlphaFoldDB" id="A0A1V1PC70"/>
<evidence type="ECO:0000256" key="9">
    <source>
        <dbReference type="HAMAP-Rule" id="MF_00087"/>
    </source>
</evidence>
<dbReference type="InterPro" id="IPR018214">
    <property type="entry name" value="GluRdtase_CS"/>
</dbReference>
<feature type="domain" description="Tetrapyrrole biosynthesis glutamyl-tRNA reductase dimerisation" evidence="15">
    <location>
        <begin position="324"/>
        <end position="424"/>
    </location>
</feature>
<dbReference type="PIRSF" id="PIRSF000445">
    <property type="entry name" value="4pyrrol_synth_GluRdtase"/>
    <property type="match status" value="1"/>
</dbReference>
<evidence type="ECO:0000256" key="12">
    <source>
        <dbReference type="PIRSR" id="PIRSR000445-3"/>
    </source>
</evidence>
<dbReference type="InterPro" id="IPR006151">
    <property type="entry name" value="Shikm_DH/Glu-tRNA_Rdtase"/>
</dbReference>
<comment type="pathway">
    <text evidence="1 9 14">Porphyrin-containing compound metabolism; protoporphyrin-IX biosynthesis; 5-aminolevulinate from L-glutamyl-tRNA(Glu): step 1/2.</text>
</comment>
<dbReference type="Gene3D" id="3.30.460.30">
    <property type="entry name" value="Glutamyl-tRNA reductase, N-terminal domain"/>
    <property type="match status" value="1"/>
</dbReference>
<name>A0A1V1PC70_9BACT</name>
<feature type="domain" description="Quinate/shikimate 5-dehydrogenase/glutamyl-tRNA reductase" evidence="16">
    <location>
        <begin position="175"/>
        <end position="310"/>
    </location>
</feature>
<keyword evidence="6 9" id="KW-0627">Porphyrin biosynthesis</keyword>
<evidence type="ECO:0000256" key="2">
    <source>
        <dbReference type="ARBA" id="ARBA00005916"/>
    </source>
</evidence>
<dbReference type="CDD" id="cd05213">
    <property type="entry name" value="NAD_bind_Glutamyl_tRNA_reduct"/>
    <property type="match status" value="1"/>
</dbReference>
<feature type="binding site" evidence="9 11">
    <location>
        <position position="124"/>
    </location>
    <ligand>
        <name>substrate</name>
    </ligand>
</feature>
<dbReference type="PANTHER" id="PTHR43013:SF1">
    <property type="entry name" value="GLUTAMYL-TRNA REDUCTASE"/>
    <property type="match status" value="1"/>
</dbReference>
<dbReference type="SUPFAM" id="SSF69075">
    <property type="entry name" value="Glutamyl tRNA-reductase dimerization domain"/>
    <property type="match status" value="1"/>
</dbReference>
<dbReference type="Pfam" id="PF00745">
    <property type="entry name" value="GlutR_dimer"/>
    <property type="match status" value="1"/>
</dbReference>
<feature type="active site" description="Nucleophile" evidence="9 10">
    <location>
        <position position="50"/>
    </location>
</feature>
<dbReference type="EC" id="1.2.1.70" evidence="3 9"/>
<comment type="subunit">
    <text evidence="9">Homodimer.</text>
</comment>
<keyword evidence="4 9" id="KW-0521">NADP</keyword>
<dbReference type="SUPFAM" id="SSF51735">
    <property type="entry name" value="NAD(P)-binding Rossmann-fold domains"/>
    <property type="match status" value="1"/>
</dbReference>
<dbReference type="InterPro" id="IPR015895">
    <property type="entry name" value="4pyrrol_synth_GluRdtase_N"/>
</dbReference>
<dbReference type="InterPro" id="IPR036291">
    <property type="entry name" value="NAD(P)-bd_dom_sf"/>
</dbReference>
<comment type="miscellaneous">
    <text evidence="9">During catalysis, the active site Cys acts as a nucleophile attacking the alpha-carbonyl group of tRNA-bound glutamate with the formation of a thioester intermediate between enzyme and glutamate, and the concomitant release of tRNA(Glu). The thioester intermediate is finally reduced by direct hydride transfer from NADPH, to form the product GSA.</text>
</comment>
<dbReference type="EMBL" id="ATBP01000163">
    <property type="protein sequence ID" value="ETR72295.1"/>
    <property type="molecule type" value="Genomic_DNA"/>
</dbReference>
<evidence type="ECO:0000256" key="5">
    <source>
        <dbReference type="ARBA" id="ARBA00023002"/>
    </source>
</evidence>
<dbReference type="InterPro" id="IPR036453">
    <property type="entry name" value="GluRdtase_dimer_dom_sf"/>
</dbReference>
<dbReference type="Proteomes" id="UP000189670">
    <property type="component" value="Unassembled WGS sequence"/>
</dbReference>
<comment type="caution">
    <text evidence="18">The sequence shown here is derived from an EMBL/GenBank/DDBJ whole genome shotgun (WGS) entry which is preliminary data.</text>
</comment>
<comment type="function">
    <text evidence="9">Catalyzes the NADPH-dependent reduction of glutamyl-tRNA(Glu) to glutamate 1-semialdehyde (GSA).</text>
</comment>
<dbReference type="HAMAP" id="MF_00087">
    <property type="entry name" value="Glu_tRNA_reductase"/>
    <property type="match status" value="1"/>
</dbReference>
<dbReference type="FunFam" id="3.30.460.30:FF:000001">
    <property type="entry name" value="Glutamyl-tRNA reductase"/>
    <property type="match status" value="1"/>
</dbReference>
<dbReference type="InterPro" id="IPR036343">
    <property type="entry name" value="GluRdtase_N_sf"/>
</dbReference>
<feature type="binding site" evidence="9 11">
    <location>
        <position position="113"/>
    </location>
    <ligand>
        <name>substrate</name>
    </ligand>
</feature>
<dbReference type="PROSITE" id="PS00747">
    <property type="entry name" value="GLUTR"/>
    <property type="match status" value="1"/>
</dbReference>
<feature type="site" description="Important for activity" evidence="9 13">
    <location>
        <position position="103"/>
    </location>
</feature>
<evidence type="ECO:0000256" key="8">
    <source>
        <dbReference type="ARBA" id="ARBA00068659"/>
    </source>
</evidence>
<accession>A0A1V1PC70</accession>
<dbReference type="InterPro" id="IPR000343">
    <property type="entry name" value="4pyrrol_synth_GluRdtase"/>
</dbReference>